<keyword evidence="1" id="KW-0802">TPR repeat</keyword>
<keyword evidence="5" id="KW-1185">Reference proteome</keyword>
<dbReference type="EMBL" id="CP028811">
    <property type="protein sequence ID" value="AWA31218.1"/>
    <property type="molecule type" value="Genomic_DNA"/>
</dbReference>
<dbReference type="SMART" id="SM00028">
    <property type="entry name" value="TPR"/>
    <property type="match status" value="12"/>
</dbReference>
<protein>
    <recommendedName>
        <fullName evidence="3">Ancillary SecYEG translocon subunit/Cell division coordinator CpoB TPR domain-containing protein</fullName>
    </recommendedName>
</protein>
<evidence type="ECO:0000256" key="2">
    <source>
        <dbReference type="SAM" id="SignalP"/>
    </source>
</evidence>
<keyword evidence="2" id="KW-0732">Signal</keyword>
<feature type="repeat" description="TPR" evidence="1">
    <location>
        <begin position="318"/>
        <end position="351"/>
    </location>
</feature>
<feature type="signal peptide" evidence="2">
    <location>
        <begin position="1"/>
        <end position="21"/>
    </location>
</feature>
<dbReference type="InterPro" id="IPR018704">
    <property type="entry name" value="SecYEG/CpoB_TPR"/>
</dbReference>
<feature type="chain" id="PRO_5015596668" description="Ancillary SecYEG translocon subunit/Cell division coordinator CpoB TPR domain-containing protein" evidence="2">
    <location>
        <begin position="22"/>
        <end position="1008"/>
    </location>
</feature>
<feature type="repeat" description="TPR" evidence="1">
    <location>
        <begin position="505"/>
        <end position="538"/>
    </location>
</feature>
<dbReference type="PANTHER" id="PTHR12558:SF13">
    <property type="entry name" value="CELL DIVISION CYCLE PROTEIN 27 HOMOLOG"/>
    <property type="match status" value="1"/>
</dbReference>
<evidence type="ECO:0000256" key="1">
    <source>
        <dbReference type="PROSITE-ProRule" id="PRU00339"/>
    </source>
</evidence>
<organism evidence="4 5">
    <name type="scientific">Flavobacterium magnum</name>
    <dbReference type="NCBI Taxonomy" id="2162713"/>
    <lineage>
        <taxon>Bacteria</taxon>
        <taxon>Pseudomonadati</taxon>
        <taxon>Bacteroidota</taxon>
        <taxon>Flavobacteriia</taxon>
        <taxon>Flavobacteriales</taxon>
        <taxon>Flavobacteriaceae</taxon>
        <taxon>Flavobacterium</taxon>
    </lineage>
</organism>
<reference evidence="4 5" key="1">
    <citation type="submission" date="2018-04" db="EMBL/GenBank/DDBJ databases">
        <title>Genome sequencing of Flavobacterium sp. HYN0048.</title>
        <authorList>
            <person name="Yi H."/>
            <person name="Baek C."/>
        </authorList>
    </citation>
    <scope>NUCLEOTIDE SEQUENCE [LARGE SCALE GENOMIC DNA]</scope>
    <source>
        <strain evidence="4 5">HYN0048</strain>
    </source>
</reference>
<dbReference type="SUPFAM" id="SSF48452">
    <property type="entry name" value="TPR-like"/>
    <property type="match status" value="4"/>
</dbReference>
<dbReference type="PROSITE" id="PS50005">
    <property type="entry name" value="TPR"/>
    <property type="match status" value="4"/>
</dbReference>
<dbReference type="Pfam" id="PF12895">
    <property type="entry name" value="ANAPC3"/>
    <property type="match status" value="1"/>
</dbReference>
<proteinExistence type="predicted"/>
<gene>
    <name evidence="4" type="ORF">HYN48_14555</name>
</gene>
<dbReference type="KEGG" id="fmg:HYN48_14555"/>
<evidence type="ECO:0000259" key="3">
    <source>
        <dbReference type="Pfam" id="PF09976"/>
    </source>
</evidence>
<sequence length="1008" mass="115026">MHRFRKLSLLPVLAFSATISAQKSAVYTNELREFNRAVELYNDKQYQSAQIIFEKVSDEAAAQPTAMEVKADCAYYIANCAIRLNQAGADALMEDFVNDYPTSSKQNQAYIEVASYYFEQGQYPDALEWFDKVDESQLSAGETEKFNFQKGYSYFTAKNKKEATKYFNTVANSKEYGSQAKYYLGFMAYESDDYKEADKLFNQVEDQPKYKEKMSYFQADMNFKLGNFQKAIDDGNTAMAKSNAQEKSELNKIIGESYFNLKQYDKAIPYLKEYKGKKGKWNNTDYYLLGYSYYQQGDFENAISQFNKIIDGNDFVAQNAYYHLGESYLKTDRKQQALNAFKNASEMDFDAKIQEDAFLNYAKLSYDIGNSYQPVPDVLSGFLEKYPSNPNKPEIETLLINSFITSKNYKGALALLEKNKSFANKQAYQKVTFYRGLELYTDGSYQEALGMFRKSIGEPRDPRFTARATFWKGETEYVLDNFSESLLSFKQFIGFAEAKSTPENKNINYNLGYAYFKLKEYEQAATYFDAFVKAAKDDRTRLNDAYLRLGDSYFVTAKYWPAMDAYNKAIEMKGVDADYAAFQKAISYGFVGRNEKKIEDLNKFLPAFPKSQYRDDALYELGNTYVTEKKTDDAIRTYDKLVGEAKTGIYASKAVLKQGLVYYNADKDQLALTKFKKVAADYPNTPEALEAVATARLIYVDNGQVDEYASWVKTLSFVEVSDAELDNDTYEAAEKQYLQNNSKQAVSGFVGYIAKFPNGIHALKANFYLAQLYYADGLEDNAAPKYEFVADAPKNEYTEQALVRLSQIYLKVKNYDKAIPKLQRLESEADYPQNVTFAQANLMKSFYEKEDYPSAVTSAEKVLSNPKTDDKVRSDAQIIVARSAVKSNDEAKARTAYAKLLTMAKGEIAAEALYYDAYFKNKDGKFEASNTVVQKLTKDYSGYKYFGAKGLVVMAKNFYGLKDSFQATYILDSVIRNFTDFPDVIDEAKKERDIIQAEESKTNSSIQK</sequence>
<dbReference type="AlphaFoldDB" id="A0A2S0RJ24"/>
<evidence type="ECO:0000313" key="5">
    <source>
        <dbReference type="Proteomes" id="UP000244193"/>
    </source>
</evidence>
<dbReference type="OrthoDB" id="9814448at2"/>
<accession>A0A2S0RJ24</accession>
<feature type="repeat" description="TPR" evidence="1">
    <location>
        <begin position="283"/>
        <end position="316"/>
    </location>
</feature>
<feature type="repeat" description="TPR" evidence="1">
    <location>
        <begin position="543"/>
        <end position="576"/>
    </location>
</feature>
<dbReference type="Pfam" id="PF09976">
    <property type="entry name" value="TPR_21"/>
    <property type="match status" value="1"/>
</dbReference>
<evidence type="ECO:0000313" key="4">
    <source>
        <dbReference type="EMBL" id="AWA31218.1"/>
    </source>
</evidence>
<name>A0A2S0RJ24_9FLAO</name>
<dbReference type="Pfam" id="PF13432">
    <property type="entry name" value="TPR_16"/>
    <property type="match status" value="1"/>
</dbReference>
<dbReference type="InterPro" id="IPR019734">
    <property type="entry name" value="TPR_rpt"/>
</dbReference>
<dbReference type="RefSeq" id="WP_108373004.1">
    <property type="nucleotide sequence ID" value="NZ_CP028811.1"/>
</dbReference>
<dbReference type="PANTHER" id="PTHR12558">
    <property type="entry name" value="CELL DIVISION CYCLE 16,23,27"/>
    <property type="match status" value="1"/>
</dbReference>
<feature type="domain" description="Ancillary SecYEG translocon subunit/Cell division coordinator CpoB TPR" evidence="3">
    <location>
        <begin position="723"/>
        <end position="828"/>
    </location>
</feature>
<dbReference type="Gene3D" id="1.25.40.10">
    <property type="entry name" value="Tetratricopeptide repeat domain"/>
    <property type="match status" value="7"/>
</dbReference>
<dbReference type="Pfam" id="PF13174">
    <property type="entry name" value="TPR_6"/>
    <property type="match status" value="3"/>
</dbReference>
<dbReference type="Proteomes" id="UP000244193">
    <property type="component" value="Chromosome"/>
</dbReference>
<dbReference type="InterPro" id="IPR011990">
    <property type="entry name" value="TPR-like_helical_dom_sf"/>
</dbReference>